<dbReference type="SUPFAM" id="SSF46785">
    <property type="entry name" value="Winged helix' DNA-binding domain"/>
    <property type="match status" value="1"/>
</dbReference>
<feature type="binding site" evidence="8">
    <location>
        <position position="284"/>
    </location>
    <ligand>
        <name>a divalent metal cation</name>
        <dbReference type="ChEBI" id="CHEBI:60240"/>
        <label>2</label>
        <note>catalytic</note>
    </ligand>
</feature>
<dbReference type="PRINTS" id="PR00599">
    <property type="entry name" value="MAPEPTIDASE"/>
</dbReference>
<evidence type="ECO:0000313" key="11">
    <source>
        <dbReference type="EMBL" id="HIH32931.1"/>
    </source>
</evidence>
<dbReference type="InterPro" id="IPR000994">
    <property type="entry name" value="Pept_M24"/>
</dbReference>
<dbReference type="PANTHER" id="PTHR45777">
    <property type="entry name" value="METHIONINE AMINOPEPTIDASE 2"/>
    <property type="match status" value="1"/>
</dbReference>
<feature type="binding site" evidence="8">
    <location>
        <position position="189"/>
    </location>
    <ligand>
        <name>a divalent metal cation</name>
        <dbReference type="ChEBI" id="CHEBI:60240"/>
        <label>2</label>
        <note>catalytic</note>
    </ligand>
</feature>
<feature type="binding site" evidence="8">
    <location>
        <position position="284"/>
    </location>
    <ligand>
        <name>a divalent metal cation</name>
        <dbReference type="ChEBI" id="CHEBI:60240"/>
        <label>1</label>
    </ligand>
</feature>
<dbReference type="GO" id="GO:0046872">
    <property type="term" value="F:metal ion binding"/>
    <property type="evidence" value="ECO:0007669"/>
    <property type="project" value="UniProtKB-UniRule"/>
</dbReference>
<reference evidence="12" key="1">
    <citation type="journal article" date="2020" name="bioRxiv">
        <title>A rank-normalized archaeal taxonomy based on genome phylogeny resolves widespread incomplete and uneven classifications.</title>
        <authorList>
            <person name="Rinke C."/>
            <person name="Chuvochina M."/>
            <person name="Mussig A.J."/>
            <person name="Chaumeil P.-A."/>
            <person name="Waite D.W."/>
            <person name="Whitman W.B."/>
            <person name="Parks D.H."/>
            <person name="Hugenholtz P."/>
        </authorList>
    </citation>
    <scope>NUCLEOTIDE SEQUENCE [LARGE SCALE GENOMIC DNA]</scope>
</reference>
<dbReference type="InterPro" id="IPR001714">
    <property type="entry name" value="Pept_M24_MAP"/>
</dbReference>
<keyword evidence="4 8" id="KW-0031">Aminopeptidase</keyword>
<dbReference type="HAMAP" id="MF_01975">
    <property type="entry name" value="MetAP_2_arc"/>
    <property type="match status" value="1"/>
</dbReference>
<dbReference type="Gene3D" id="3.90.230.10">
    <property type="entry name" value="Creatinase/methionine aminopeptidase superfamily"/>
    <property type="match status" value="1"/>
</dbReference>
<feature type="binding site" evidence="8">
    <location>
        <position position="96"/>
    </location>
    <ligand>
        <name>a divalent metal cation</name>
        <dbReference type="ChEBI" id="CHEBI:60240"/>
        <label>1</label>
    </ligand>
</feature>
<organism evidence="11 12">
    <name type="scientific">Candidatus Iainarchaeum sp</name>
    <dbReference type="NCBI Taxonomy" id="3101447"/>
    <lineage>
        <taxon>Archaea</taxon>
        <taxon>Candidatus Iainarchaeota</taxon>
        <taxon>Candidatus Iainarchaeia</taxon>
        <taxon>Candidatus Iainarchaeales</taxon>
        <taxon>Candidatus Iainarchaeaceae</taxon>
        <taxon>Candidatus Iainarchaeum</taxon>
    </lineage>
</organism>
<feature type="binding site" evidence="8">
    <location>
        <position position="85"/>
    </location>
    <ligand>
        <name>a divalent metal cation</name>
        <dbReference type="ChEBI" id="CHEBI:60240"/>
        <label>1</label>
    </ligand>
</feature>
<comment type="catalytic activity">
    <reaction evidence="1 8 9">
        <text>Release of N-terminal amino acids, preferentially methionine, from peptides and arylamides.</text>
        <dbReference type="EC" id="3.4.11.18"/>
    </reaction>
</comment>
<dbReference type="InterPro" id="IPR050247">
    <property type="entry name" value="Met_Aminopeptidase_Type2"/>
</dbReference>
<evidence type="ECO:0000256" key="8">
    <source>
        <dbReference type="HAMAP-Rule" id="MF_01975"/>
    </source>
</evidence>
<name>A0A7J4KSD2_9ARCH</name>
<dbReference type="GO" id="GO:0004239">
    <property type="term" value="F:initiator methionyl aminopeptidase activity"/>
    <property type="evidence" value="ECO:0007669"/>
    <property type="project" value="UniProtKB-UniRule"/>
</dbReference>
<protein>
    <recommendedName>
        <fullName evidence="8 9">Methionine aminopeptidase</fullName>
        <shortName evidence="8">MAP</shortName>
        <shortName evidence="8">MetAP</shortName>
        <ecNumber evidence="8 9">3.4.11.18</ecNumber>
    </recommendedName>
    <alternativeName>
        <fullName evidence="8">Peptidase M</fullName>
    </alternativeName>
</protein>
<dbReference type="GO" id="GO:0005737">
    <property type="term" value="C:cytoplasm"/>
    <property type="evidence" value="ECO:0007669"/>
    <property type="project" value="TreeGrafter"/>
</dbReference>
<dbReference type="InterPro" id="IPR036005">
    <property type="entry name" value="Creatinase/aminopeptidase-like"/>
</dbReference>
<keyword evidence="7 8" id="KW-0378">Hydrolase</keyword>
<keyword evidence="6 8" id="KW-0479">Metal-binding</keyword>
<evidence type="ECO:0000313" key="12">
    <source>
        <dbReference type="Proteomes" id="UP000527315"/>
    </source>
</evidence>
<dbReference type="EC" id="3.4.11.18" evidence="8 9"/>
<feature type="binding site" evidence="8">
    <location>
        <position position="65"/>
    </location>
    <ligand>
        <name>substrate</name>
    </ligand>
</feature>
<keyword evidence="5 8" id="KW-0645">Protease</keyword>
<evidence type="ECO:0000259" key="10">
    <source>
        <dbReference type="Pfam" id="PF00557"/>
    </source>
</evidence>
<dbReference type="SUPFAM" id="SSF55920">
    <property type="entry name" value="Creatinase/aminopeptidase"/>
    <property type="match status" value="1"/>
</dbReference>
<comment type="cofactor">
    <cofactor evidence="8">
        <name>Co(2+)</name>
        <dbReference type="ChEBI" id="CHEBI:48828"/>
    </cofactor>
    <cofactor evidence="8">
        <name>Zn(2+)</name>
        <dbReference type="ChEBI" id="CHEBI:29105"/>
    </cofactor>
    <cofactor evidence="8">
        <name>Mn(2+)</name>
        <dbReference type="ChEBI" id="CHEBI:29035"/>
    </cofactor>
    <cofactor evidence="8">
        <name>Fe(2+)</name>
        <dbReference type="ChEBI" id="CHEBI:29033"/>
    </cofactor>
    <text evidence="8">Binds 2 divalent metal cations per subunit. Has a high-affinity and a low affinity metal-binding site. The true nature of the physiological cofactor is under debate. The enzyme is active with cobalt, zinc, manganese or divalent iron ions. Most likely, methionine aminopeptidases function as mononuclear Fe(2+)-metalloproteases under physiological conditions, and the catalytically relevant metal-binding site has been assigned to the histidine-containing high-affinity site.</text>
</comment>
<evidence type="ECO:0000256" key="6">
    <source>
        <dbReference type="ARBA" id="ARBA00022723"/>
    </source>
</evidence>
<comment type="cofactor">
    <cofactor evidence="2">
        <name>Mn(2+)</name>
        <dbReference type="ChEBI" id="CHEBI:29035"/>
    </cofactor>
</comment>
<evidence type="ECO:0000256" key="5">
    <source>
        <dbReference type="ARBA" id="ARBA00022670"/>
    </source>
</evidence>
<dbReference type="GO" id="GO:0070006">
    <property type="term" value="F:metalloaminopeptidase activity"/>
    <property type="evidence" value="ECO:0007669"/>
    <property type="project" value="UniProtKB-UniRule"/>
</dbReference>
<dbReference type="InterPro" id="IPR028595">
    <property type="entry name" value="MetAP_archaeal"/>
</dbReference>
<sequence>METEELKAYLKAGKIATQAKKNAAKSIKPGMKLLEIAEKIEKEILENEGKPAFPVNLSLNHNAAHYTPSFNDMTELQENDVLKVDIGVHVEGFIADCAFTLNPSNSHSKLLEASEKALQNALSLVKPGLEIGKIGEEIEKTIKSFGFQPVYNLSGHGLQEFEAHAFPTIPNHANKDSKTLEDGTAFAIEPFATDGEGKVREGGVAEIFSIEHPASCRGQAARKILEFAEKEYKTLPFAERWIHNSLKLSEFERKIGLRELMQKGILHSYPVLHEMQGKLVSQAETSIVLNNAEVLILVE</sequence>
<comment type="cofactor">
    <cofactor evidence="3">
        <name>Fe(2+)</name>
        <dbReference type="ChEBI" id="CHEBI:29033"/>
    </cofactor>
</comment>
<dbReference type="NCBIfam" id="TIGR00501">
    <property type="entry name" value="met_pdase_II"/>
    <property type="match status" value="1"/>
</dbReference>
<dbReference type="InterPro" id="IPR036390">
    <property type="entry name" value="WH_DNA-bd_sf"/>
</dbReference>
<dbReference type="PANTHER" id="PTHR45777:SF2">
    <property type="entry name" value="METHIONINE AMINOPEPTIDASE 2"/>
    <property type="match status" value="1"/>
</dbReference>
<comment type="function">
    <text evidence="8 9">Removes the N-terminal methionine from nascent proteins. The N-terminal methionine is often cleaved when the second residue in the primary sequence is small and uncharged (Met-Ala-, Cys, Gly, Pro, Ser, Thr, or Val).</text>
</comment>
<feature type="domain" description="Peptidase M24" evidence="10">
    <location>
        <begin position="9"/>
        <end position="200"/>
    </location>
</feature>
<feature type="binding site" evidence="8">
    <location>
        <position position="164"/>
    </location>
    <ligand>
        <name>substrate</name>
    </ligand>
</feature>
<accession>A0A7J4KSD2</accession>
<comment type="caution">
    <text evidence="11">The sequence shown here is derived from an EMBL/GenBank/DDBJ whole genome shotgun (WGS) entry which is preliminary data.</text>
</comment>
<evidence type="ECO:0000256" key="3">
    <source>
        <dbReference type="ARBA" id="ARBA00001954"/>
    </source>
</evidence>
<feature type="binding site" evidence="8">
    <location>
        <position position="96"/>
    </location>
    <ligand>
        <name>a divalent metal cation</name>
        <dbReference type="ChEBI" id="CHEBI:60240"/>
        <label>2</label>
        <note>catalytic</note>
    </ligand>
</feature>
<evidence type="ECO:0000256" key="4">
    <source>
        <dbReference type="ARBA" id="ARBA00022438"/>
    </source>
</evidence>
<dbReference type="Gene3D" id="1.10.10.10">
    <property type="entry name" value="Winged helix-like DNA-binding domain superfamily/Winged helix DNA-binding domain"/>
    <property type="match status" value="1"/>
</dbReference>
<dbReference type="Proteomes" id="UP000527315">
    <property type="component" value="Unassembled WGS sequence"/>
</dbReference>
<gene>
    <name evidence="8" type="primary">map</name>
    <name evidence="11" type="ORF">HA227_01630</name>
</gene>
<evidence type="ECO:0000256" key="7">
    <source>
        <dbReference type="ARBA" id="ARBA00022801"/>
    </source>
</evidence>
<comment type="subunit">
    <text evidence="8">Monomer.</text>
</comment>
<dbReference type="EMBL" id="DUFJ01000042">
    <property type="protein sequence ID" value="HIH32931.1"/>
    <property type="molecule type" value="Genomic_DNA"/>
</dbReference>
<proteinExistence type="inferred from homology"/>
<evidence type="ECO:0000256" key="2">
    <source>
        <dbReference type="ARBA" id="ARBA00001936"/>
    </source>
</evidence>
<comment type="similarity">
    <text evidence="8">Belongs to the peptidase M24A family. Methionine aminopeptidase archaeal type 2 subfamily.</text>
</comment>
<dbReference type="InterPro" id="IPR036388">
    <property type="entry name" value="WH-like_DNA-bd_sf"/>
</dbReference>
<dbReference type="AlphaFoldDB" id="A0A7J4KSD2"/>
<dbReference type="GO" id="GO:0006508">
    <property type="term" value="P:proteolysis"/>
    <property type="evidence" value="ECO:0007669"/>
    <property type="project" value="UniProtKB-KW"/>
</dbReference>
<feature type="binding site" evidence="8">
    <location>
        <position position="156"/>
    </location>
    <ligand>
        <name>a divalent metal cation</name>
        <dbReference type="ChEBI" id="CHEBI:60240"/>
        <label>2</label>
        <note>catalytic</note>
    </ligand>
</feature>
<dbReference type="Pfam" id="PF00557">
    <property type="entry name" value="Peptidase_M24"/>
    <property type="match status" value="1"/>
</dbReference>
<dbReference type="InterPro" id="IPR002468">
    <property type="entry name" value="Pept_M24A_MAP2"/>
</dbReference>
<evidence type="ECO:0000256" key="9">
    <source>
        <dbReference type="RuleBase" id="RU003653"/>
    </source>
</evidence>
<evidence type="ECO:0000256" key="1">
    <source>
        <dbReference type="ARBA" id="ARBA00000294"/>
    </source>
</evidence>